<reference evidence="2" key="1">
    <citation type="submission" date="2015-11" db="EMBL/GenBank/DDBJ databases">
        <authorList>
            <person name="Zong Z."/>
            <person name="Wu W."/>
            <person name="Feng Y."/>
        </authorList>
    </citation>
    <scope>NUCLEOTIDE SEQUENCE</scope>
    <source>
        <strain evidence="2">WCHCF65</strain>
        <plasmid evidence="2">pKPC2_CF65</plasmid>
    </source>
</reference>
<geneLocation type="plasmid" evidence="2">
    <name>pKPC2_CF65</name>
</geneLocation>
<protein>
    <submittedName>
        <fullName evidence="2">Ribbon-helix-helix domain protein</fullName>
    </submittedName>
</protein>
<sequence>MAEPYLKNRRRFTSSLENRLVPLFDELAKSSRIPKSRLLDEAIEDLLLKHGVSITPHTESNGD</sequence>
<organism evidence="2">
    <name type="scientific">Citrobacter freundii</name>
    <dbReference type="NCBI Taxonomy" id="546"/>
    <lineage>
        <taxon>Bacteria</taxon>
        <taxon>Pseudomonadati</taxon>
        <taxon>Pseudomonadota</taxon>
        <taxon>Gammaproteobacteria</taxon>
        <taxon>Enterobacterales</taxon>
        <taxon>Enterobacteriaceae</taxon>
        <taxon>Citrobacter</taxon>
        <taxon>Citrobacter freundii complex</taxon>
    </lineage>
</organism>
<keyword evidence="2" id="KW-0614">Plasmid</keyword>
<accession>A0A0U3BIV7</accession>
<evidence type="ECO:0000313" key="2">
    <source>
        <dbReference type="EMBL" id="ALT06333.1"/>
    </source>
</evidence>
<evidence type="ECO:0000259" key="1">
    <source>
        <dbReference type="Pfam" id="PF12651"/>
    </source>
</evidence>
<dbReference type="RefSeq" id="WP_072161072.1">
    <property type="nucleotide sequence ID" value="NZ_KU176944.1"/>
</dbReference>
<dbReference type="InterPro" id="IPR038733">
    <property type="entry name" value="Predicted_DNA_bind_prot_RHH"/>
</dbReference>
<feature type="domain" description="Predicted DNA-binding protein ribbon-helix-helix" evidence="1">
    <location>
        <begin position="8"/>
        <end position="50"/>
    </location>
</feature>
<gene>
    <name evidence="2" type="ORF">pKPC2_CF65_00030</name>
</gene>
<dbReference type="EMBL" id="KU176944">
    <property type="protein sequence ID" value="ALT06333.1"/>
    <property type="molecule type" value="Genomic_DNA"/>
</dbReference>
<dbReference type="Pfam" id="PF12651">
    <property type="entry name" value="RHH_3"/>
    <property type="match status" value="1"/>
</dbReference>
<dbReference type="AlphaFoldDB" id="A0A0U3BIV7"/>
<dbReference type="GeneID" id="93757177"/>
<name>A0A0U3BIV7_CITFR</name>
<proteinExistence type="predicted"/>